<evidence type="ECO:0000313" key="2">
    <source>
        <dbReference type="Proteomes" id="UP001152803"/>
    </source>
</evidence>
<organism evidence="1 2">
    <name type="scientific">Conger conger</name>
    <name type="common">Conger eel</name>
    <name type="synonym">Muraena conger</name>
    <dbReference type="NCBI Taxonomy" id="82655"/>
    <lineage>
        <taxon>Eukaryota</taxon>
        <taxon>Metazoa</taxon>
        <taxon>Chordata</taxon>
        <taxon>Craniata</taxon>
        <taxon>Vertebrata</taxon>
        <taxon>Euteleostomi</taxon>
        <taxon>Actinopterygii</taxon>
        <taxon>Neopterygii</taxon>
        <taxon>Teleostei</taxon>
        <taxon>Anguilliformes</taxon>
        <taxon>Congridae</taxon>
        <taxon>Conger</taxon>
    </lineage>
</organism>
<evidence type="ECO:0000313" key="1">
    <source>
        <dbReference type="EMBL" id="KAJ8264802.1"/>
    </source>
</evidence>
<proteinExistence type="predicted"/>
<reference evidence="1" key="1">
    <citation type="journal article" date="2023" name="Science">
        <title>Genome structures resolve the early diversification of teleost fishes.</title>
        <authorList>
            <person name="Parey E."/>
            <person name="Louis A."/>
            <person name="Montfort J."/>
            <person name="Bouchez O."/>
            <person name="Roques C."/>
            <person name="Iampietro C."/>
            <person name="Lluch J."/>
            <person name="Castinel A."/>
            <person name="Donnadieu C."/>
            <person name="Desvignes T."/>
            <person name="Floi Bucao C."/>
            <person name="Jouanno E."/>
            <person name="Wen M."/>
            <person name="Mejri S."/>
            <person name="Dirks R."/>
            <person name="Jansen H."/>
            <person name="Henkel C."/>
            <person name="Chen W.J."/>
            <person name="Zahm M."/>
            <person name="Cabau C."/>
            <person name="Klopp C."/>
            <person name="Thompson A.W."/>
            <person name="Robinson-Rechavi M."/>
            <person name="Braasch I."/>
            <person name="Lecointre G."/>
            <person name="Bobe J."/>
            <person name="Postlethwait J.H."/>
            <person name="Berthelot C."/>
            <person name="Roest Crollius H."/>
            <person name="Guiguen Y."/>
        </authorList>
    </citation>
    <scope>NUCLEOTIDE SEQUENCE</scope>
    <source>
        <strain evidence="1">Concon-B</strain>
    </source>
</reference>
<sequence>MGWLYVSKGTEHREEAVKDCIPQQPRGACEQRMMGSVVHRRPDGRCPPHLRLCPPITPRFAVVCRRTLTPGLLLRAASYNAGINRGFIETSGFVIWASFLKTTPYENR</sequence>
<keyword evidence="2" id="KW-1185">Reference proteome</keyword>
<name>A0A9Q1DAA7_CONCO</name>
<dbReference type="EMBL" id="JAFJMO010000010">
    <property type="protein sequence ID" value="KAJ8264802.1"/>
    <property type="molecule type" value="Genomic_DNA"/>
</dbReference>
<protein>
    <submittedName>
        <fullName evidence="1">Uncharacterized protein</fullName>
    </submittedName>
</protein>
<dbReference type="Proteomes" id="UP001152803">
    <property type="component" value="Unassembled WGS sequence"/>
</dbReference>
<gene>
    <name evidence="1" type="ORF">COCON_G00139010</name>
</gene>
<accession>A0A9Q1DAA7</accession>
<comment type="caution">
    <text evidence="1">The sequence shown here is derived from an EMBL/GenBank/DDBJ whole genome shotgun (WGS) entry which is preliminary data.</text>
</comment>
<dbReference type="AlphaFoldDB" id="A0A9Q1DAA7"/>
<dbReference type="OrthoDB" id="10553127at2759"/>